<sequence>MLARLRAGLIHPDLAEHFAEEVLRALARAAIDTGPDRDALAAQIAKADLAIDRLLNLLEQADDSASLLARLKDQEADRSRMQQALATTQHDALAPALPTVTCHGNFPPPSIIVRPNLRRDNETNEIHRRTD</sequence>
<evidence type="ECO:0000256" key="1">
    <source>
        <dbReference type="SAM" id="Coils"/>
    </source>
</evidence>
<dbReference type="AlphaFoldDB" id="A0A1M5FXS6"/>
<keyword evidence="1" id="KW-0175">Coiled coil</keyword>
<feature type="coiled-coil region" evidence="1">
    <location>
        <begin position="44"/>
        <end position="91"/>
    </location>
</feature>
<evidence type="ECO:0000313" key="3">
    <source>
        <dbReference type="Proteomes" id="UP000183987"/>
    </source>
</evidence>
<accession>A0A1M5FXS6</accession>
<dbReference type="STRING" id="366533.SAMN05444339_12712"/>
<evidence type="ECO:0000313" key="2">
    <source>
        <dbReference type="EMBL" id="SHF95972.1"/>
    </source>
</evidence>
<name>A0A1M5FXS6_LOKAT</name>
<reference evidence="3" key="1">
    <citation type="submission" date="2016-11" db="EMBL/GenBank/DDBJ databases">
        <authorList>
            <person name="Varghese N."/>
            <person name="Submissions S."/>
        </authorList>
    </citation>
    <scope>NUCLEOTIDE SEQUENCE [LARGE SCALE GENOMIC DNA]</scope>
    <source>
        <strain evidence="3">DSM 29326</strain>
    </source>
</reference>
<protein>
    <submittedName>
        <fullName evidence="2">Uncharacterized protein</fullName>
    </submittedName>
</protein>
<gene>
    <name evidence="2" type="ORF">SAMN05444339_12712</name>
</gene>
<dbReference type="RefSeq" id="WP_425434995.1">
    <property type="nucleotide sequence ID" value="NZ_FQUE01000027.1"/>
</dbReference>
<dbReference type="Proteomes" id="UP000183987">
    <property type="component" value="Unassembled WGS sequence"/>
</dbReference>
<organism evidence="2 3">
    <name type="scientific">Loktanella atrilutea</name>
    <dbReference type="NCBI Taxonomy" id="366533"/>
    <lineage>
        <taxon>Bacteria</taxon>
        <taxon>Pseudomonadati</taxon>
        <taxon>Pseudomonadota</taxon>
        <taxon>Alphaproteobacteria</taxon>
        <taxon>Rhodobacterales</taxon>
        <taxon>Roseobacteraceae</taxon>
        <taxon>Loktanella</taxon>
    </lineage>
</organism>
<feature type="non-terminal residue" evidence="2">
    <location>
        <position position="131"/>
    </location>
</feature>
<proteinExistence type="predicted"/>
<keyword evidence="3" id="KW-1185">Reference proteome</keyword>
<dbReference type="EMBL" id="FQUE01000027">
    <property type="protein sequence ID" value="SHF95972.1"/>
    <property type="molecule type" value="Genomic_DNA"/>
</dbReference>